<dbReference type="GO" id="GO:0008409">
    <property type="term" value="F:5'-3' exonuclease activity"/>
    <property type="evidence" value="ECO:0007669"/>
    <property type="project" value="TreeGrafter"/>
</dbReference>
<dbReference type="SUPFAM" id="SSF88723">
    <property type="entry name" value="PIN domain-like"/>
    <property type="match status" value="1"/>
</dbReference>
<dbReference type="GO" id="GO:0017108">
    <property type="term" value="F:5'-flap endonuclease activity"/>
    <property type="evidence" value="ECO:0007669"/>
    <property type="project" value="TreeGrafter"/>
</dbReference>
<evidence type="ECO:0000313" key="9">
    <source>
        <dbReference type="EMBL" id="EPQ52244.1"/>
    </source>
</evidence>
<dbReference type="AlphaFoldDB" id="S7RI13"/>
<dbReference type="SMART" id="SM00485">
    <property type="entry name" value="XPGN"/>
    <property type="match status" value="1"/>
</dbReference>
<dbReference type="PANTHER" id="PTHR11081">
    <property type="entry name" value="FLAP ENDONUCLEASE FAMILY MEMBER"/>
    <property type="match status" value="1"/>
</dbReference>
<dbReference type="Gene3D" id="3.40.50.1010">
    <property type="entry name" value="5'-nuclease"/>
    <property type="match status" value="2"/>
</dbReference>
<dbReference type="SMART" id="SM00279">
    <property type="entry name" value="HhH2"/>
    <property type="match status" value="1"/>
</dbReference>
<dbReference type="GO" id="GO:0046872">
    <property type="term" value="F:metal ion binding"/>
    <property type="evidence" value="ECO:0007669"/>
    <property type="project" value="UniProtKB-KW"/>
</dbReference>
<comment type="cofactor">
    <cofactor evidence="1">
        <name>Mg(2+)</name>
        <dbReference type="ChEBI" id="CHEBI:18420"/>
    </cofactor>
</comment>
<evidence type="ECO:0000256" key="1">
    <source>
        <dbReference type="ARBA" id="ARBA00001946"/>
    </source>
</evidence>
<accession>S7RI13</accession>
<dbReference type="GO" id="GO:0005634">
    <property type="term" value="C:nucleus"/>
    <property type="evidence" value="ECO:0007669"/>
    <property type="project" value="TreeGrafter"/>
</dbReference>
<evidence type="ECO:0000256" key="5">
    <source>
        <dbReference type="ARBA" id="ARBA00022801"/>
    </source>
</evidence>
<evidence type="ECO:0000313" key="10">
    <source>
        <dbReference type="Proteomes" id="UP000030669"/>
    </source>
</evidence>
<dbReference type="GO" id="GO:0006281">
    <property type="term" value="P:DNA repair"/>
    <property type="evidence" value="ECO:0007669"/>
    <property type="project" value="UniProtKB-ARBA"/>
</dbReference>
<dbReference type="PRINTS" id="PR00853">
    <property type="entry name" value="XPGRADSUPER"/>
</dbReference>
<proteinExistence type="predicted"/>
<dbReference type="KEGG" id="gtr:GLOTRDRAFT_47779"/>
<keyword evidence="3" id="KW-0479">Metal-binding</keyword>
<keyword evidence="6" id="KW-0460">Magnesium</keyword>
<reference evidence="9 10" key="1">
    <citation type="journal article" date="2012" name="Science">
        <title>The Paleozoic origin of enzymatic lignin decomposition reconstructed from 31 fungal genomes.</title>
        <authorList>
            <person name="Floudas D."/>
            <person name="Binder M."/>
            <person name="Riley R."/>
            <person name="Barry K."/>
            <person name="Blanchette R.A."/>
            <person name="Henrissat B."/>
            <person name="Martinez A.T."/>
            <person name="Otillar R."/>
            <person name="Spatafora J.W."/>
            <person name="Yadav J.S."/>
            <person name="Aerts A."/>
            <person name="Benoit I."/>
            <person name="Boyd A."/>
            <person name="Carlson A."/>
            <person name="Copeland A."/>
            <person name="Coutinho P.M."/>
            <person name="de Vries R.P."/>
            <person name="Ferreira P."/>
            <person name="Findley K."/>
            <person name="Foster B."/>
            <person name="Gaskell J."/>
            <person name="Glotzer D."/>
            <person name="Gorecki P."/>
            <person name="Heitman J."/>
            <person name="Hesse C."/>
            <person name="Hori C."/>
            <person name="Igarashi K."/>
            <person name="Jurgens J.A."/>
            <person name="Kallen N."/>
            <person name="Kersten P."/>
            <person name="Kohler A."/>
            <person name="Kuees U."/>
            <person name="Kumar T.K.A."/>
            <person name="Kuo A."/>
            <person name="LaButti K."/>
            <person name="Larrondo L.F."/>
            <person name="Lindquist E."/>
            <person name="Ling A."/>
            <person name="Lombard V."/>
            <person name="Lucas S."/>
            <person name="Lundell T."/>
            <person name="Martin R."/>
            <person name="McLaughlin D.J."/>
            <person name="Morgenstern I."/>
            <person name="Morin E."/>
            <person name="Murat C."/>
            <person name="Nagy L.G."/>
            <person name="Nolan M."/>
            <person name="Ohm R.A."/>
            <person name="Patyshakuliyeva A."/>
            <person name="Rokas A."/>
            <person name="Ruiz-Duenas F.J."/>
            <person name="Sabat G."/>
            <person name="Salamov A."/>
            <person name="Samejima M."/>
            <person name="Schmutz J."/>
            <person name="Slot J.C."/>
            <person name="St John F."/>
            <person name="Stenlid J."/>
            <person name="Sun H."/>
            <person name="Sun S."/>
            <person name="Syed K."/>
            <person name="Tsang A."/>
            <person name="Wiebenga A."/>
            <person name="Young D."/>
            <person name="Pisabarro A."/>
            <person name="Eastwood D.C."/>
            <person name="Martin F."/>
            <person name="Cullen D."/>
            <person name="Grigoriev I.V."/>
            <person name="Hibbett D.S."/>
        </authorList>
    </citation>
    <scope>NUCLEOTIDE SEQUENCE [LARGE SCALE GENOMIC DNA]</scope>
    <source>
        <strain evidence="9 10">ATCC 11539</strain>
    </source>
</reference>
<dbReference type="Gene3D" id="1.10.150.20">
    <property type="entry name" value="5' to 3' exonuclease, C-terminal subdomain"/>
    <property type="match status" value="1"/>
</dbReference>
<evidence type="ECO:0000259" key="8">
    <source>
        <dbReference type="SMART" id="SM00485"/>
    </source>
</evidence>
<dbReference type="InterPro" id="IPR029060">
    <property type="entry name" value="PIN-like_dom_sf"/>
</dbReference>
<dbReference type="HOGENOM" id="CLU_021984_0_0_1"/>
<keyword evidence="4" id="KW-0255">Endonuclease</keyword>
<dbReference type="GeneID" id="19306523"/>
<dbReference type="InterPro" id="IPR006086">
    <property type="entry name" value="XPG-I_dom"/>
</dbReference>
<evidence type="ECO:0000256" key="6">
    <source>
        <dbReference type="ARBA" id="ARBA00022842"/>
    </source>
</evidence>
<dbReference type="SMART" id="SM00484">
    <property type="entry name" value="XPGI"/>
    <property type="match status" value="1"/>
</dbReference>
<dbReference type="InterPro" id="IPR008918">
    <property type="entry name" value="HhH2"/>
</dbReference>
<dbReference type="EMBL" id="KB469308">
    <property type="protein sequence ID" value="EPQ52244.1"/>
    <property type="molecule type" value="Genomic_DNA"/>
</dbReference>
<gene>
    <name evidence="9" type="ORF">GLOTRDRAFT_47779</name>
</gene>
<dbReference type="InterPro" id="IPR036279">
    <property type="entry name" value="5-3_exonuclease_C_sf"/>
</dbReference>
<dbReference type="PANTHER" id="PTHR11081:SF9">
    <property type="entry name" value="FLAP ENDONUCLEASE 1"/>
    <property type="match status" value="1"/>
</dbReference>
<feature type="domain" description="XPG N-terminal" evidence="8">
    <location>
        <begin position="1"/>
        <end position="100"/>
    </location>
</feature>
<protein>
    <submittedName>
        <fullName evidence="9">PIN domain-like protein</fullName>
    </submittedName>
</protein>
<dbReference type="eggNOG" id="KOG2519">
    <property type="taxonomic scope" value="Eukaryota"/>
</dbReference>
<evidence type="ECO:0000259" key="7">
    <source>
        <dbReference type="SMART" id="SM00484"/>
    </source>
</evidence>
<keyword evidence="5" id="KW-0378">Hydrolase</keyword>
<dbReference type="InterPro" id="IPR006084">
    <property type="entry name" value="XPG/Rad2"/>
</dbReference>
<dbReference type="Pfam" id="PF00867">
    <property type="entry name" value="XPG_I"/>
    <property type="match status" value="1"/>
</dbReference>
<dbReference type="RefSeq" id="XP_007869191.1">
    <property type="nucleotide sequence ID" value="XM_007871000.1"/>
</dbReference>
<organism evidence="9 10">
    <name type="scientific">Gloeophyllum trabeum (strain ATCC 11539 / FP-39264 / Madison 617)</name>
    <name type="common">Brown rot fungus</name>
    <dbReference type="NCBI Taxonomy" id="670483"/>
    <lineage>
        <taxon>Eukaryota</taxon>
        <taxon>Fungi</taxon>
        <taxon>Dikarya</taxon>
        <taxon>Basidiomycota</taxon>
        <taxon>Agaricomycotina</taxon>
        <taxon>Agaricomycetes</taxon>
        <taxon>Gloeophyllales</taxon>
        <taxon>Gloeophyllaceae</taxon>
        <taxon>Gloeophyllum</taxon>
    </lineage>
</organism>
<dbReference type="SUPFAM" id="SSF47807">
    <property type="entry name" value="5' to 3' exonuclease, C-terminal subdomain"/>
    <property type="match status" value="1"/>
</dbReference>
<dbReference type="GO" id="GO:0003677">
    <property type="term" value="F:DNA binding"/>
    <property type="evidence" value="ECO:0007669"/>
    <property type="project" value="InterPro"/>
</dbReference>
<dbReference type="STRING" id="670483.S7RI13"/>
<dbReference type="OrthoDB" id="31113at2759"/>
<keyword evidence="2" id="KW-0540">Nuclease</keyword>
<sequence length="549" mass="61664">MGVLGLVPFLQKICPQVVQTLPNRLRHLSGKTIVLDGTLITQRLHFAPAPHRYRHVLGWYRLVRELRNSEVRAICVFDGKERSGAKRLEIERRRHIRKIDAARASVEVDRFQRLKKLKRLLNACRGLEAAQREQATSTLRRLIAEIPDSAIASSVVPPSQAVSSDISSGWPLRSPATSQEGSLYEFLEDRHIEEALNDQASVTSSNAQADAWLKDFLMPAEQTEPSISSEAIPDALAALYLDYRRSIPTVQSLMSMASNATAAHTPSATTDVTEVSSEYAMSKSQHQLMLDEGKVWLDLADFNPDPREEGMNDQNLISLAERSQFVSQSYERRCNPPTAETYKESQLILRAMGVPCVESSGPYEAEALASSLVIHGYADYVATEDTDVLVYEAPMIRNITSRKDPLVLLSGSEIRSVLHLDRSSYIDFVLLLGTDFSQRIKNVGPHRALKFIRQHGSIEGVIEHEKQFPPRVAPQAYLQQVQVARLAFTTLPPLPDPEELRQKEWDNAQVRSLLERFGLLRATAAYFLDDWDYQEALAGNYFNDKPSSL</sequence>
<dbReference type="Proteomes" id="UP000030669">
    <property type="component" value="Unassembled WGS sequence"/>
</dbReference>
<keyword evidence="10" id="KW-1185">Reference proteome</keyword>
<name>S7RI13_GLOTA</name>
<evidence type="ECO:0000256" key="4">
    <source>
        <dbReference type="ARBA" id="ARBA00022759"/>
    </source>
</evidence>
<evidence type="ECO:0000256" key="2">
    <source>
        <dbReference type="ARBA" id="ARBA00022722"/>
    </source>
</evidence>
<feature type="domain" description="XPG-I" evidence="7">
    <location>
        <begin position="350"/>
        <end position="420"/>
    </location>
</feature>
<evidence type="ECO:0000256" key="3">
    <source>
        <dbReference type="ARBA" id="ARBA00022723"/>
    </source>
</evidence>
<dbReference type="OMA" id="PFLQKTC"/>
<dbReference type="GO" id="GO:0005737">
    <property type="term" value="C:cytoplasm"/>
    <property type="evidence" value="ECO:0007669"/>
    <property type="project" value="TreeGrafter"/>
</dbReference>
<dbReference type="InterPro" id="IPR006085">
    <property type="entry name" value="XPG_DNA_repair_N"/>
</dbReference>